<gene>
    <name evidence="7" type="ORF">GBK04_01860</name>
</gene>
<evidence type="ECO:0000256" key="1">
    <source>
        <dbReference type="ARBA" id="ARBA00004651"/>
    </source>
</evidence>
<keyword evidence="4 6" id="KW-1133">Transmembrane helix</keyword>
<feature type="transmembrane region" description="Helical" evidence="6">
    <location>
        <begin position="21"/>
        <end position="40"/>
    </location>
</feature>
<evidence type="ECO:0000256" key="2">
    <source>
        <dbReference type="ARBA" id="ARBA00022475"/>
    </source>
</evidence>
<reference evidence="7 8" key="1">
    <citation type="submission" date="2019-10" db="EMBL/GenBank/DDBJ databases">
        <title>Draft Genome Sequence of Cytophagaceae sp. SJW1-29.</title>
        <authorList>
            <person name="Choi A."/>
        </authorList>
    </citation>
    <scope>NUCLEOTIDE SEQUENCE [LARGE SCALE GENOMIC DNA]</scope>
    <source>
        <strain evidence="7 8">SJW1-29</strain>
    </source>
</reference>
<dbReference type="PANTHER" id="PTHR30250:SF26">
    <property type="entry name" value="PSMA PROTEIN"/>
    <property type="match status" value="1"/>
</dbReference>
<feature type="transmembrane region" description="Helical" evidence="6">
    <location>
        <begin position="128"/>
        <end position="148"/>
    </location>
</feature>
<feature type="transmembrane region" description="Helical" evidence="6">
    <location>
        <begin position="93"/>
        <end position="112"/>
    </location>
</feature>
<dbReference type="AlphaFoldDB" id="A0A7C9BD95"/>
<name>A0A7C9BD95_9BACT</name>
<feature type="transmembrane region" description="Helical" evidence="6">
    <location>
        <begin position="160"/>
        <end position="181"/>
    </location>
</feature>
<feature type="transmembrane region" description="Helical" evidence="6">
    <location>
        <begin position="46"/>
        <end position="72"/>
    </location>
</feature>
<evidence type="ECO:0000256" key="3">
    <source>
        <dbReference type="ARBA" id="ARBA00022692"/>
    </source>
</evidence>
<proteinExistence type="predicted"/>
<comment type="caution">
    <text evidence="7">The sequence shown here is derived from an EMBL/GenBank/DDBJ whole genome shotgun (WGS) entry which is preliminary data.</text>
</comment>
<dbReference type="RefSeq" id="WP_152756352.1">
    <property type="nucleotide sequence ID" value="NZ_WHLY01000002.1"/>
</dbReference>
<dbReference type="PANTHER" id="PTHR30250">
    <property type="entry name" value="PST FAMILY PREDICTED COLANIC ACID TRANSPORTER"/>
    <property type="match status" value="1"/>
</dbReference>
<protein>
    <recommendedName>
        <fullName evidence="9">Oligosaccharide flippase family protein</fullName>
    </recommendedName>
</protein>
<keyword evidence="8" id="KW-1185">Reference proteome</keyword>
<feature type="transmembrane region" description="Helical" evidence="6">
    <location>
        <begin position="351"/>
        <end position="373"/>
    </location>
</feature>
<evidence type="ECO:0008006" key="9">
    <source>
        <dbReference type="Google" id="ProtNLM"/>
    </source>
</evidence>
<evidence type="ECO:0000313" key="7">
    <source>
        <dbReference type="EMBL" id="MPR32121.1"/>
    </source>
</evidence>
<keyword evidence="3 6" id="KW-0812">Transmembrane</keyword>
<comment type="subcellular location">
    <subcellularLocation>
        <location evidence="1">Cell membrane</location>
        <topology evidence="1">Multi-pass membrane protein</topology>
    </subcellularLocation>
</comment>
<sequence>MSSSIRRNLIKNGIANSLKKFVNIGEQLALVPFLISSWGAPFYGEWITLTILPSVLSFTNVGIGSSAANLMVLRFANENVNGARSAAICGIKMITYTIFIALILSVVCIFILDKMHLFEKSLIPREDSILTLAILMSSRYIFFYQPIYDAYFRCSRKASMSINLLSVYSLSNLLTSFIVLYNHGGVVALSITNLCITSIFLISYSIIAENMIQGLFERGSLVETYKSDIKTIITNGLGYLGSPLWQTIYFQGSTLVVRVVLGPTTVALYNTLRAMTRSANQLFGLIHDTVFSELQFEIGAGRLDKARKLFRICLGLTVFISIIGMIILAIFGPQLYNLWTQNLFNPPKTLWIIFIMGIGFNALWYTAGVVFFALNKTVNFAIICVTSSIFSVLFAYLLSVRFGILGAAIGAFSFDVILAVYVIPVCCRYIYQSIYTLPIDIIRDMKTYLYNLLNKLYLSSK</sequence>
<feature type="transmembrane region" description="Helical" evidence="6">
    <location>
        <begin position="187"/>
        <end position="208"/>
    </location>
</feature>
<dbReference type="InterPro" id="IPR050833">
    <property type="entry name" value="Poly_Biosynth_Transport"/>
</dbReference>
<feature type="transmembrane region" description="Helical" evidence="6">
    <location>
        <begin position="309"/>
        <end position="331"/>
    </location>
</feature>
<evidence type="ECO:0000256" key="6">
    <source>
        <dbReference type="SAM" id="Phobius"/>
    </source>
</evidence>
<evidence type="ECO:0000256" key="4">
    <source>
        <dbReference type="ARBA" id="ARBA00022989"/>
    </source>
</evidence>
<keyword evidence="5 6" id="KW-0472">Membrane</keyword>
<dbReference type="EMBL" id="WHLY01000002">
    <property type="protein sequence ID" value="MPR32121.1"/>
    <property type="molecule type" value="Genomic_DNA"/>
</dbReference>
<accession>A0A7C9BD95</accession>
<dbReference type="GO" id="GO:0005886">
    <property type="term" value="C:plasma membrane"/>
    <property type="evidence" value="ECO:0007669"/>
    <property type="project" value="UniProtKB-SubCell"/>
</dbReference>
<keyword evidence="2" id="KW-1003">Cell membrane</keyword>
<dbReference type="Proteomes" id="UP000479293">
    <property type="component" value="Unassembled WGS sequence"/>
</dbReference>
<organism evidence="7 8">
    <name type="scientific">Salmonirosea aquatica</name>
    <dbReference type="NCBI Taxonomy" id="2654236"/>
    <lineage>
        <taxon>Bacteria</taxon>
        <taxon>Pseudomonadati</taxon>
        <taxon>Bacteroidota</taxon>
        <taxon>Cytophagia</taxon>
        <taxon>Cytophagales</taxon>
        <taxon>Spirosomataceae</taxon>
        <taxon>Salmonirosea</taxon>
    </lineage>
</organism>
<evidence type="ECO:0000313" key="8">
    <source>
        <dbReference type="Proteomes" id="UP000479293"/>
    </source>
</evidence>
<feature type="transmembrane region" description="Helical" evidence="6">
    <location>
        <begin position="404"/>
        <end position="431"/>
    </location>
</feature>
<evidence type="ECO:0000256" key="5">
    <source>
        <dbReference type="ARBA" id="ARBA00023136"/>
    </source>
</evidence>
<feature type="transmembrane region" description="Helical" evidence="6">
    <location>
        <begin position="380"/>
        <end position="398"/>
    </location>
</feature>